<feature type="region of interest" description="Disordered" evidence="1">
    <location>
        <begin position="174"/>
        <end position="226"/>
    </location>
</feature>
<dbReference type="RefSeq" id="WP_344460742.1">
    <property type="nucleotide sequence ID" value="NZ_BAAANT010000003.1"/>
</dbReference>
<organism evidence="4 5">
    <name type="scientific">Kitasatospora kazusensis</name>
    <dbReference type="NCBI Taxonomy" id="407974"/>
    <lineage>
        <taxon>Bacteria</taxon>
        <taxon>Bacillati</taxon>
        <taxon>Actinomycetota</taxon>
        <taxon>Actinomycetes</taxon>
        <taxon>Kitasatosporales</taxon>
        <taxon>Streptomycetaceae</taxon>
        <taxon>Kitasatospora</taxon>
    </lineage>
</organism>
<dbReference type="EMBL" id="BAAANT010000003">
    <property type="protein sequence ID" value="GAA2132743.1"/>
    <property type="molecule type" value="Genomic_DNA"/>
</dbReference>
<feature type="chain" id="PRO_5046964897" description="DUF6801 domain-containing protein" evidence="2">
    <location>
        <begin position="29"/>
        <end position="577"/>
    </location>
</feature>
<feature type="region of interest" description="Disordered" evidence="1">
    <location>
        <begin position="263"/>
        <end position="321"/>
    </location>
</feature>
<name>A0ABP5KHY2_9ACTN</name>
<accession>A0ABP5KHY2</accession>
<feature type="compositionally biased region" description="Low complexity" evidence="1">
    <location>
        <begin position="263"/>
        <end position="283"/>
    </location>
</feature>
<evidence type="ECO:0000313" key="4">
    <source>
        <dbReference type="EMBL" id="GAA2132743.1"/>
    </source>
</evidence>
<keyword evidence="2" id="KW-0732">Signal</keyword>
<evidence type="ECO:0000256" key="1">
    <source>
        <dbReference type="SAM" id="MobiDB-lite"/>
    </source>
</evidence>
<comment type="caution">
    <text evidence="4">The sequence shown here is derived from an EMBL/GenBank/DDBJ whole genome shotgun (WGS) entry which is preliminary data.</text>
</comment>
<evidence type="ECO:0000256" key="2">
    <source>
        <dbReference type="SAM" id="SignalP"/>
    </source>
</evidence>
<reference evidence="5" key="1">
    <citation type="journal article" date="2019" name="Int. J. Syst. Evol. Microbiol.">
        <title>The Global Catalogue of Microorganisms (GCM) 10K type strain sequencing project: providing services to taxonomists for standard genome sequencing and annotation.</title>
        <authorList>
            <consortium name="The Broad Institute Genomics Platform"/>
            <consortium name="The Broad Institute Genome Sequencing Center for Infectious Disease"/>
            <person name="Wu L."/>
            <person name="Ma J."/>
        </authorList>
    </citation>
    <scope>NUCLEOTIDE SEQUENCE [LARGE SCALE GENOMIC DNA]</scope>
    <source>
        <strain evidence="5">JCM 14560</strain>
    </source>
</reference>
<feature type="compositionally biased region" description="Low complexity" evidence="1">
    <location>
        <begin position="292"/>
        <end position="301"/>
    </location>
</feature>
<evidence type="ECO:0000313" key="5">
    <source>
        <dbReference type="Proteomes" id="UP001422759"/>
    </source>
</evidence>
<sequence>MRDAVVRRRSVRLAAVAAAGLLAGLLPGAEPASGGQAGRVSPTYDCRFPGGDREVPVGIQQSYPAVGVVGQLIRPGPLTLTVTLARAAAAGLFPAGTLAVGGTASLAVRVAQGASRADASWGGLAAPPTPLAGKGDLVLTLAGAVAPVTVTAGGAVTFAAGDLALDLTAVAAGVNPSPSPTRSPTAAPTAGAPSAAPSAAVPSAAVPSGAVPSGGAPSAATPVTPTSKGAAAAAPAALAVACALKAGTSAQLGSVAVPAQLPGPSAAPGSPSSSTSANPANPARPEKPSPAPSAGAVPGPGTIRVGPAVHSGLNDCPPAPIGALDPKRLPPLPPGATVIVPPSPPAPACGFAVGYANVAKLGQASVVNDPAENPAMVVLNMSRRFVLDFPAQYIEQDALGTLTLPVADTTFLTYGFIPTTAKMELKPVGLLTIVVTGSTVWQQPIEFTIAGYQTMRLFDVKVNGTPLDVGPNCHTASNVDLVLRGRQDDYLPGGGDGKPDYSIQGGGPLSQTDLTIPAFTGCGTHGEDLDPLFTAAVSGPGNSLNLIQAPLCTPDGTQDPANGCYPEIQIPELPHRR</sequence>
<feature type="compositionally biased region" description="Low complexity" evidence="1">
    <location>
        <begin position="180"/>
        <end position="223"/>
    </location>
</feature>
<dbReference type="Proteomes" id="UP001422759">
    <property type="component" value="Unassembled WGS sequence"/>
</dbReference>
<dbReference type="InterPro" id="IPR046542">
    <property type="entry name" value="DUF6801"/>
</dbReference>
<feature type="domain" description="DUF6801" evidence="3">
    <location>
        <begin position="43"/>
        <end position="176"/>
    </location>
</feature>
<protein>
    <recommendedName>
        <fullName evidence="3">DUF6801 domain-containing protein</fullName>
    </recommendedName>
</protein>
<proteinExistence type="predicted"/>
<gene>
    <name evidence="4" type="ORF">GCM10009760_08070</name>
</gene>
<keyword evidence="5" id="KW-1185">Reference proteome</keyword>
<dbReference type="Pfam" id="PF20611">
    <property type="entry name" value="DUF6801"/>
    <property type="match status" value="1"/>
</dbReference>
<feature type="signal peptide" evidence="2">
    <location>
        <begin position="1"/>
        <end position="28"/>
    </location>
</feature>
<evidence type="ECO:0000259" key="3">
    <source>
        <dbReference type="Pfam" id="PF20611"/>
    </source>
</evidence>